<dbReference type="Proteomes" id="UP001320706">
    <property type="component" value="Unassembled WGS sequence"/>
</dbReference>
<protein>
    <submittedName>
        <fullName evidence="1">Uncharacterized protein</fullName>
    </submittedName>
</protein>
<dbReference type="EMBL" id="JAMKPW020000010">
    <property type="protein sequence ID" value="KAK8214775.1"/>
    <property type="molecule type" value="Genomic_DNA"/>
</dbReference>
<keyword evidence="2" id="KW-1185">Reference proteome</keyword>
<sequence>MTLQKLANNRAVQMLNKAAEGKYGVLGVVSYNMETIIGAVRAAEAKKAPLQILLFPWALNYSPLLVDFAANAARKASVPITVHMDHAQDPEVIKRASQIKAEDGTPAFDSIMVDMSHYEKEENLAKTKELVALCHSRGIATEAEPGRIEGGEDGVKDTAELEGMMTTPEEVDDFVGTGIDFLAPAFGNVHGDYHGVQNIHLDYDRLASIHERSKGKVQIVLHGTNEFIPEILNKCIERGVTRVNVNKMVLSNYFEYTNKSTGKVPLTTLLEEGTRLIQEQCEGWMDAMGCSGKA</sequence>
<comment type="caution">
    <text evidence="1">The sequence shown here is derived from an EMBL/GenBank/DDBJ whole genome shotgun (WGS) entry which is preliminary data.</text>
</comment>
<accession>A0ACC3SHY4</accession>
<organism evidence="1 2">
    <name type="scientific">Zalaria obscura</name>
    <dbReference type="NCBI Taxonomy" id="2024903"/>
    <lineage>
        <taxon>Eukaryota</taxon>
        <taxon>Fungi</taxon>
        <taxon>Dikarya</taxon>
        <taxon>Ascomycota</taxon>
        <taxon>Pezizomycotina</taxon>
        <taxon>Dothideomycetes</taxon>
        <taxon>Dothideomycetidae</taxon>
        <taxon>Dothideales</taxon>
        <taxon>Zalariaceae</taxon>
        <taxon>Zalaria</taxon>
    </lineage>
</organism>
<proteinExistence type="predicted"/>
<reference evidence="1" key="1">
    <citation type="submission" date="2024-02" db="EMBL/GenBank/DDBJ databases">
        <title>Metagenome Assembled Genome of Zalaria obscura JY119.</title>
        <authorList>
            <person name="Vighnesh L."/>
            <person name="Jagadeeshwari U."/>
            <person name="Venkata Ramana C."/>
            <person name="Sasikala C."/>
        </authorList>
    </citation>
    <scope>NUCLEOTIDE SEQUENCE</scope>
    <source>
        <strain evidence="1">JY119</strain>
    </source>
</reference>
<name>A0ACC3SHY4_9PEZI</name>
<gene>
    <name evidence="1" type="ORF">M8818_002357</name>
</gene>
<evidence type="ECO:0000313" key="2">
    <source>
        <dbReference type="Proteomes" id="UP001320706"/>
    </source>
</evidence>
<evidence type="ECO:0000313" key="1">
    <source>
        <dbReference type="EMBL" id="KAK8214775.1"/>
    </source>
</evidence>